<dbReference type="InterPro" id="IPR006016">
    <property type="entry name" value="UspA"/>
</dbReference>
<feature type="domain" description="UspA" evidence="1">
    <location>
        <begin position="31"/>
        <end position="142"/>
    </location>
</feature>
<organism evidence="2 3">
    <name type="scientific">Paracoccus seriniphilus</name>
    <dbReference type="NCBI Taxonomy" id="184748"/>
    <lineage>
        <taxon>Bacteria</taxon>
        <taxon>Pseudomonadati</taxon>
        <taxon>Pseudomonadota</taxon>
        <taxon>Alphaproteobacteria</taxon>
        <taxon>Rhodobacterales</taxon>
        <taxon>Paracoccaceae</taxon>
        <taxon>Paracoccus</taxon>
    </lineage>
</organism>
<evidence type="ECO:0000313" key="2">
    <source>
        <dbReference type="EMBL" id="SNT72864.1"/>
    </source>
</evidence>
<protein>
    <submittedName>
        <fullName evidence="2">Nucleotide-binding universal stress protein, UspA family</fullName>
    </submittedName>
</protein>
<sequence length="181" mass="19791">MTKQPFGAMTCTAMALRPLYGQKTTWIGSLMRKFLVLLDDSHECLNAMRFAAMRAANGGGGVVIMSVIPTADIQHGFGVADVMRAEAHERIEAHFEVFAKWMRSRPRVEPELIIREGDPAEEVIAQIAEDPEIGVVVLGLNSDKSSQNPVLNRLLRDAAALACPITIVPGDIPKERLEAIT</sequence>
<keyword evidence="3" id="KW-1185">Reference proteome</keyword>
<accession>A0A239PRD3</accession>
<dbReference type="Pfam" id="PF00582">
    <property type="entry name" value="Usp"/>
    <property type="match status" value="1"/>
</dbReference>
<reference evidence="2 3" key="1">
    <citation type="submission" date="2017-07" db="EMBL/GenBank/DDBJ databases">
        <authorList>
            <person name="Sun Z.S."/>
            <person name="Albrecht U."/>
            <person name="Echele G."/>
            <person name="Lee C.C."/>
        </authorList>
    </citation>
    <scope>NUCLEOTIDE SEQUENCE [LARGE SCALE GENOMIC DNA]</scope>
    <source>
        <strain evidence="2 3">DSM 14827</strain>
    </source>
</reference>
<evidence type="ECO:0000313" key="3">
    <source>
        <dbReference type="Proteomes" id="UP000198307"/>
    </source>
</evidence>
<dbReference type="SUPFAM" id="SSF52402">
    <property type="entry name" value="Adenine nucleotide alpha hydrolases-like"/>
    <property type="match status" value="1"/>
</dbReference>
<dbReference type="AlphaFoldDB" id="A0A239PRD3"/>
<gene>
    <name evidence="2" type="ORF">SAMN05444959_10435</name>
</gene>
<dbReference type="Proteomes" id="UP000198307">
    <property type="component" value="Unassembled WGS sequence"/>
</dbReference>
<dbReference type="InterPro" id="IPR014729">
    <property type="entry name" value="Rossmann-like_a/b/a_fold"/>
</dbReference>
<dbReference type="CDD" id="cd00293">
    <property type="entry name" value="USP-like"/>
    <property type="match status" value="1"/>
</dbReference>
<dbReference type="Gene3D" id="3.40.50.620">
    <property type="entry name" value="HUPs"/>
    <property type="match status" value="1"/>
</dbReference>
<evidence type="ECO:0000259" key="1">
    <source>
        <dbReference type="Pfam" id="PF00582"/>
    </source>
</evidence>
<name>A0A239PRD3_9RHOB</name>
<dbReference type="EMBL" id="FZQB01000004">
    <property type="protein sequence ID" value="SNT72864.1"/>
    <property type="molecule type" value="Genomic_DNA"/>
</dbReference>
<proteinExistence type="predicted"/>